<feature type="compositionally biased region" description="Polar residues" evidence="4">
    <location>
        <begin position="39"/>
        <end position="53"/>
    </location>
</feature>
<dbReference type="Pfam" id="PF00353">
    <property type="entry name" value="HemolysinCabind"/>
    <property type="match status" value="2"/>
</dbReference>
<sequence>MALDYLQPASGSVLDTAAINALVSNNGGGGENGGGGTPVTGNDSDYPSQNTGTAAGEQIVGSSGRDLIKGLGGADTLFGMGADDKLDGGDGDDYLSGGNGSFSGSGNDILVGGAGDDQLVGEDGADMLFGGTGNDTYFYAAGSGVDTIDNTGGGTDWLYFDGIDRSRLTYHRDGDDLVVRVDGDAGQQMRVLGHFLGGERAVAYVQPGDGGYAISADTIAGQLMPLGSSSRSVAAASLTTMPALDTFILGDDEASNLAQAVAAFAIGVPTLYGPRMIAATAAPTAAPQQGITLLPRASAGVIGLGSGKSESPIAPSAPAGVVQQPRAELHQLVESLASFAGQSVLPPANGIGFDESGIATRMSAWRISHASPGLRSRQMQL</sequence>
<dbReference type="Gene3D" id="2.150.10.10">
    <property type="entry name" value="Serralysin-like metalloprotease, C-terminal"/>
    <property type="match status" value="2"/>
</dbReference>
<dbReference type="InterPro" id="IPR001343">
    <property type="entry name" value="Hemolysn_Ca-bd"/>
</dbReference>
<evidence type="ECO:0000256" key="1">
    <source>
        <dbReference type="ARBA" id="ARBA00004613"/>
    </source>
</evidence>
<accession>A0ABS3B3S6</accession>
<name>A0ABS3B3S6_9XANT</name>
<comment type="subcellular location">
    <subcellularLocation>
        <location evidence="1">Secreted</location>
    </subcellularLocation>
</comment>
<dbReference type="PANTHER" id="PTHR38340">
    <property type="entry name" value="S-LAYER PROTEIN"/>
    <property type="match status" value="1"/>
</dbReference>
<keyword evidence="2" id="KW-0964">Secreted</keyword>
<evidence type="ECO:0000313" key="5">
    <source>
        <dbReference type="EMBL" id="MBN6103192.1"/>
    </source>
</evidence>
<keyword evidence="6" id="KW-1185">Reference proteome</keyword>
<comment type="caution">
    <text evidence="5">The sequence shown here is derived from an EMBL/GenBank/DDBJ whole genome shotgun (WGS) entry which is preliminary data.</text>
</comment>
<protein>
    <submittedName>
        <fullName evidence="5">Calcium-binding protein</fullName>
    </submittedName>
</protein>
<dbReference type="InterPro" id="IPR018511">
    <property type="entry name" value="Hemolysin-typ_Ca-bd_CS"/>
</dbReference>
<dbReference type="Proteomes" id="UP000695802">
    <property type="component" value="Unassembled WGS sequence"/>
</dbReference>
<dbReference type="PANTHER" id="PTHR38340:SF1">
    <property type="entry name" value="S-LAYER PROTEIN"/>
    <property type="match status" value="1"/>
</dbReference>
<dbReference type="SUPFAM" id="SSF51120">
    <property type="entry name" value="beta-Roll"/>
    <property type="match status" value="2"/>
</dbReference>
<evidence type="ECO:0000256" key="4">
    <source>
        <dbReference type="SAM" id="MobiDB-lite"/>
    </source>
</evidence>
<reference evidence="5 6" key="1">
    <citation type="submission" date="2021-02" db="EMBL/GenBank/DDBJ databases">
        <title>Taxonomically Unique Crown Gall-Associated Xanthomonas Stains Have Deficiency in Virulence Repertories.</title>
        <authorList>
            <person name="Mafakheri H."/>
            <person name="Taghavi S.M."/>
            <person name="Dimkic I."/>
            <person name="Nemanja K."/>
            <person name="Osdaghi E."/>
        </authorList>
    </citation>
    <scope>NUCLEOTIDE SEQUENCE [LARGE SCALE GENOMIC DNA]</scope>
    <source>
        <strain evidence="5 6">FX4</strain>
    </source>
</reference>
<feature type="compositionally biased region" description="Gly residues" evidence="4">
    <location>
        <begin position="27"/>
        <end position="38"/>
    </location>
</feature>
<gene>
    <name evidence="5" type="ORF">JR064_13580</name>
</gene>
<dbReference type="PRINTS" id="PR00313">
    <property type="entry name" value="CABNDNGRPT"/>
</dbReference>
<evidence type="ECO:0000256" key="3">
    <source>
        <dbReference type="ARBA" id="ARBA00022837"/>
    </source>
</evidence>
<dbReference type="EMBL" id="JAFIWB010000015">
    <property type="protein sequence ID" value="MBN6103192.1"/>
    <property type="molecule type" value="Genomic_DNA"/>
</dbReference>
<feature type="region of interest" description="Disordered" evidence="4">
    <location>
        <begin position="27"/>
        <end position="55"/>
    </location>
</feature>
<evidence type="ECO:0000313" key="6">
    <source>
        <dbReference type="Proteomes" id="UP000695802"/>
    </source>
</evidence>
<keyword evidence="3" id="KW-0106">Calcium</keyword>
<evidence type="ECO:0000256" key="2">
    <source>
        <dbReference type="ARBA" id="ARBA00022525"/>
    </source>
</evidence>
<dbReference type="InterPro" id="IPR050557">
    <property type="entry name" value="RTX_toxin/Mannuronan_C5-epim"/>
</dbReference>
<dbReference type="InterPro" id="IPR011049">
    <property type="entry name" value="Serralysin-like_metalloprot_C"/>
</dbReference>
<organism evidence="5 6">
    <name type="scientific">Xanthomonas bonasiae</name>
    <dbReference type="NCBI Taxonomy" id="2810351"/>
    <lineage>
        <taxon>Bacteria</taxon>
        <taxon>Pseudomonadati</taxon>
        <taxon>Pseudomonadota</taxon>
        <taxon>Gammaproteobacteria</taxon>
        <taxon>Lysobacterales</taxon>
        <taxon>Lysobacteraceae</taxon>
        <taxon>Xanthomonas</taxon>
    </lineage>
</organism>
<proteinExistence type="predicted"/>
<dbReference type="PROSITE" id="PS00330">
    <property type="entry name" value="HEMOLYSIN_CALCIUM"/>
    <property type="match status" value="1"/>
</dbReference>